<evidence type="ECO:0000259" key="2">
    <source>
        <dbReference type="PROSITE" id="PS51677"/>
    </source>
</evidence>
<dbReference type="PROSITE" id="PS51677">
    <property type="entry name" value="NODB"/>
    <property type="match status" value="1"/>
</dbReference>
<gene>
    <name evidence="3" type="primary">pdaA</name>
    <name evidence="3" type="ORF">CHF27_010110</name>
</gene>
<name>A0A371IRC2_9FIRM</name>
<feature type="compositionally biased region" description="Basic and acidic residues" evidence="1">
    <location>
        <begin position="42"/>
        <end position="54"/>
    </location>
</feature>
<reference evidence="3 4" key="1">
    <citation type="journal article" date="2017" name="Genome Announc.">
        <title>Draft Genome Sequence of Romboutsia maritimum sp. nov. Strain CCRI-22766(T), Isolated from Coastal Estuarine Mud.</title>
        <authorList>
            <person name="Maheux A.F."/>
            <person name="Boudreau D.K."/>
            <person name="Berube E."/>
            <person name="Boissinot M."/>
            <person name="Raymond F."/>
            <person name="Brodeur S."/>
            <person name="Corbeil J."/>
            <person name="Brightwell G."/>
            <person name="Broda D."/>
            <person name="Omar R.F."/>
            <person name="Bergeron M.G."/>
        </authorList>
    </citation>
    <scope>NUCLEOTIDE SEQUENCE [LARGE SCALE GENOMIC DNA]</scope>
    <source>
        <strain evidence="3 4">CCRI-22766</strain>
    </source>
</reference>
<evidence type="ECO:0000313" key="3">
    <source>
        <dbReference type="EMBL" id="RDY23025.1"/>
    </source>
</evidence>
<dbReference type="CDD" id="cd10948">
    <property type="entry name" value="CE4_BsPdaA_like"/>
    <property type="match status" value="1"/>
</dbReference>
<feature type="compositionally biased region" description="Low complexity" evidence="1">
    <location>
        <begin position="56"/>
        <end position="70"/>
    </location>
</feature>
<dbReference type="PANTHER" id="PTHR10587">
    <property type="entry name" value="GLYCOSYL TRANSFERASE-RELATED"/>
    <property type="match status" value="1"/>
</dbReference>
<keyword evidence="4" id="KW-1185">Reference proteome</keyword>
<feature type="domain" description="NodB homology" evidence="2">
    <location>
        <begin position="121"/>
        <end position="304"/>
    </location>
</feature>
<dbReference type="InterPro" id="IPR011330">
    <property type="entry name" value="Glyco_hydro/deAcase_b/a-brl"/>
</dbReference>
<dbReference type="InterPro" id="IPR050248">
    <property type="entry name" value="Polysacc_deacetylase_ArnD"/>
</dbReference>
<proteinExistence type="predicted"/>
<feature type="region of interest" description="Disordered" evidence="1">
    <location>
        <begin position="42"/>
        <end position="70"/>
    </location>
</feature>
<organism evidence="3 4">
    <name type="scientific">Romboutsia maritimum</name>
    <dbReference type="NCBI Taxonomy" id="2020948"/>
    <lineage>
        <taxon>Bacteria</taxon>
        <taxon>Bacillati</taxon>
        <taxon>Bacillota</taxon>
        <taxon>Clostridia</taxon>
        <taxon>Peptostreptococcales</taxon>
        <taxon>Peptostreptococcaceae</taxon>
        <taxon>Romboutsia</taxon>
    </lineage>
</organism>
<dbReference type="GO" id="GO:0016020">
    <property type="term" value="C:membrane"/>
    <property type="evidence" value="ECO:0007669"/>
    <property type="project" value="TreeGrafter"/>
</dbReference>
<sequence length="307" mass="35184">MQRKLIYFSSLVLLSVSIIGCSIFKETSNECKEVASTDNPLKKASIDNSSDHNKKNTNNNQINSTNSKNNIINTNSLDNTIIEWFFKPNKEHKTPEVNTKLNFNLNDYDAIYNGNTNRKSKSLYLTFDEGYENGYTSKILDILKEKKVNAVFFVTAPYIKSNPELIKRIVNEGHIVGNHSKNHPSMPDKTSSQEDFDNEFLYVENEYKKLTNKTMIKLFRPPMGKYSEKSLAMTKNLGYKSVFWSFAYQDWDQDKQPECNFAKEKITSNFHDGSILLLHAVSKTNTKILSDVIDSAINSGYKFKLLS</sequence>
<protein>
    <submittedName>
        <fullName evidence="3">Delta-lactam-biosynthetic de-N-acetylase</fullName>
    </submittedName>
</protein>
<dbReference type="NCBIfam" id="TIGR02884">
    <property type="entry name" value="spore_pdaA"/>
    <property type="match status" value="1"/>
</dbReference>
<evidence type="ECO:0000256" key="1">
    <source>
        <dbReference type="SAM" id="MobiDB-lite"/>
    </source>
</evidence>
<dbReference type="SUPFAM" id="SSF88713">
    <property type="entry name" value="Glycoside hydrolase/deacetylase"/>
    <property type="match status" value="1"/>
</dbReference>
<dbReference type="PANTHER" id="PTHR10587:SF78">
    <property type="entry name" value="PEPTIDOGLYCAN-N-ACETYLMURAMIC ACID DEACETYLASE PDAA"/>
    <property type="match status" value="1"/>
</dbReference>
<comment type="caution">
    <text evidence="3">The sequence shown here is derived from an EMBL/GenBank/DDBJ whole genome shotgun (WGS) entry which is preliminary data.</text>
</comment>
<dbReference type="Gene3D" id="3.20.20.370">
    <property type="entry name" value="Glycoside hydrolase/deacetylase"/>
    <property type="match status" value="1"/>
</dbReference>
<dbReference type="RefSeq" id="WP_095406748.1">
    <property type="nucleotide sequence ID" value="NZ_NOJZ02000020.1"/>
</dbReference>
<dbReference type="InterPro" id="IPR014235">
    <property type="entry name" value="Spore_PdaA"/>
</dbReference>
<dbReference type="EMBL" id="NOJZ02000020">
    <property type="protein sequence ID" value="RDY23025.1"/>
    <property type="molecule type" value="Genomic_DNA"/>
</dbReference>
<dbReference type="AlphaFoldDB" id="A0A371IRC2"/>
<dbReference type="OrthoDB" id="9812065at2"/>
<dbReference type="InterPro" id="IPR002509">
    <property type="entry name" value="NODB_dom"/>
</dbReference>
<accession>A0A371IRC2</accession>
<dbReference type="GO" id="GO:0016810">
    <property type="term" value="F:hydrolase activity, acting on carbon-nitrogen (but not peptide) bonds"/>
    <property type="evidence" value="ECO:0007669"/>
    <property type="project" value="InterPro"/>
</dbReference>
<dbReference type="Proteomes" id="UP000243494">
    <property type="component" value="Unassembled WGS sequence"/>
</dbReference>
<evidence type="ECO:0000313" key="4">
    <source>
        <dbReference type="Proteomes" id="UP000243494"/>
    </source>
</evidence>
<dbReference type="PROSITE" id="PS51257">
    <property type="entry name" value="PROKAR_LIPOPROTEIN"/>
    <property type="match status" value="1"/>
</dbReference>
<dbReference type="GO" id="GO:0005975">
    <property type="term" value="P:carbohydrate metabolic process"/>
    <property type="evidence" value="ECO:0007669"/>
    <property type="project" value="InterPro"/>
</dbReference>
<dbReference type="Pfam" id="PF01522">
    <property type="entry name" value="Polysacc_deac_1"/>
    <property type="match status" value="1"/>
</dbReference>